<gene>
    <name evidence="3" type="ORF">KIN20_019579</name>
</gene>
<evidence type="ECO:0000259" key="2">
    <source>
        <dbReference type="PROSITE" id="PS51838"/>
    </source>
</evidence>
<evidence type="ECO:0000313" key="4">
    <source>
        <dbReference type="Proteomes" id="UP001196413"/>
    </source>
</evidence>
<protein>
    <recommendedName>
        <fullName evidence="2">HDAg domain-containing protein</fullName>
    </recommendedName>
</protein>
<organism evidence="3 4">
    <name type="scientific">Parelaphostrongylus tenuis</name>
    <name type="common">Meningeal worm</name>
    <dbReference type="NCBI Taxonomy" id="148309"/>
    <lineage>
        <taxon>Eukaryota</taxon>
        <taxon>Metazoa</taxon>
        <taxon>Ecdysozoa</taxon>
        <taxon>Nematoda</taxon>
        <taxon>Chromadorea</taxon>
        <taxon>Rhabditida</taxon>
        <taxon>Rhabditina</taxon>
        <taxon>Rhabditomorpha</taxon>
        <taxon>Strongyloidea</taxon>
        <taxon>Metastrongylidae</taxon>
        <taxon>Parelaphostrongylus</taxon>
    </lineage>
</organism>
<dbReference type="PROSITE" id="PS51838">
    <property type="entry name" value="HDAG"/>
    <property type="match status" value="1"/>
</dbReference>
<evidence type="ECO:0000313" key="3">
    <source>
        <dbReference type="EMBL" id="KAJ1360565.1"/>
    </source>
</evidence>
<dbReference type="Proteomes" id="UP001196413">
    <property type="component" value="Unassembled WGS sequence"/>
</dbReference>
<dbReference type="InterPro" id="IPR056557">
    <property type="entry name" value="NELF-A_N"/>
</dbReference>
<dbReference type="InterPro" id="IPR037517">
    <property type="entry name" value="HDAG_dom"/>
</dbReference>
<name>A0AAD5QT25_PARTN</name>
<comment type="caution">
    <text evidence="3">The sequence shown here is derived from an EMBL/GenBank/DDBJ whole genome shotgun (WGS) entry which is preliminary data.</text>
</comment>
<feature type="region of interest" description="Disordered" evidence="1">
    <location>
        <begin position="294"/>
        <end position="403"/>
    </location>
</feature>
<feature type="domain" description="HDAg" evidence="2">
    <location>
        <begin position="104"/>
        <end position="272"/>
    </location>
</feature>
<dbReference type="EMBL" id="JAHQIW010003910">
    <property type="protein sequence ID" value="KAJ1360565.1"/>
    <property type="molecule type" value="Genomic_DNA"/>
</dbReference>
<evidence type="ECO:0000256" key="1">
    <source>
        <dbReference type="SAM" id="MobiDB-lite"/>
    </source>
</evidence>
<dbReference type="Pfam" id="PF23553">
    <property type="entry name" value="NELF-A_N"/>
    <property type="match status" value="1"/>
</dbReference>
<reference evidence="3" key="1">
    <citation type="submission" date="2021-06" db="EMBL/GenBank/DDBJ databases">
        <title>Parelaphostrongylus tenuis whole genome reference sequence.</title>
        <authorList>
            <person name="Garwood T.J."/>
            <person name="Larsen P.A."/>
            <person name="Fountain-Jones N.M."/>
            <person name="Garbe J.R."/>
            <person name="Macchietto M.G."/>
            <person name="Kania S.A."/>
            <person name="Gerhold R.W."/>
            <person name="Richards J.E."/>
            <person name="Wolf T.M."/>
        </authorList>
    </citation>
    <scope>NUCLEOTIDE SEQUENCE</scope>
    <source>
        <strain evidence="3">MNPRO001-30</strain>
        <tissue evidence="3">Meninges</tissue>
    </source>
</reference>
<feature type="compositionally biased region" description="Basic and acidic residues" evidence="1">
    <location>
        <begin position="294"/>
        <end position="318"/>
    </location>
</feature>
<proteinExistence type="predicted"/>
<feature type="region of interest" description="Disordered" evidence="1">
    <location>
        <begin position="430"/>
        <end position="458"/>
    </location>
</feature>
<dbReference type="AlphaFoldDB" id="A0AAD5QT25"/>
<accession>A0AAD5QT25</accession>
<feature type="compositionally biased region" description="Polar residues" evidence="1">
    <location>
        <begin position="371"/>
        <end position="392"/>
    </location>
</feature>
<feature type="compositionally biased region" description="Low complexity" evidence="1">
    <location>
        <begin position="433"/>
        <end position="450"/>
    </location>
</feature>
<sequence>MDSNREVAPYFPSSYQPSALKDMDLVNWLEKKLNDAGAWSGRNTASMLTREILEELETCFQAIDMQTKLKIICCIPHMNPRKLSTVHSSISVLLDLASQDADDWVETIGDMYRDVPSAGVINPSCSNKDSHFSRTLEDMTRCFEKHLESGNLKLSPEGHNIVSSSVNKAIFGASPEPQKLFMLRKKPKSFNLMNDMMKQCAKLVEANREKNSGLWSTTAPFKNRPAMRSGFSNLPMKGIPTQNPCKLNSGFTYEPKKYQRQLVKREGGAKLLDICELPQSLKRRRQLELIEERKRKQEEKEMAKKKALEEKKEKELAKKAAQPKHLGNSKRQCEKDQLPANMLSQPTNDGDGQVSHPEVSGTIERRHSGPSMLSSGDTENLQISDSTQQQPELAQERRDVPEVPMFHETVNPISQRGIQNNQSQNYHHLQRNQSQFSHQQHFPPQQPQHSAMTSKPGYSESVCKPAFVRDQRTAAQRAREIAIMNQCNEMLHNANSLDQNGRQLVIAFMTGNKCNPRPELGNVITLKLSETIEDGLANNQICKMKVETFFQMDYQSGEWKRLRKCRLLQPHELPNISEQYMYVSTEDYCAQAQQQPT</sequence>
<keyword evidence="4" id="KW-1185">Reference proteome</keyword>